<evidence type="ECO:0000259" key="3">
    <source>
        <dbReference type="Pfam" id="PF21530"/>
    </source>
</evidence>
<evidence type="ECO:0000256" key="1">
    <source>
        <dbReference type="RuleBase" id="RU363044"/>
    </source>
</evidence>
<dbReference type="GO" id="GO:0006281">
    <property type="term" value="P:DNA repair"/>
    <property type="evidence" value="ECO:0007669"/>
    <property type="project" value="UniProtKB-KW"/>
</dbReference>
<dbReference type="EC" id="5.6.2.3" evidence="1"/>
<name>A0A4Y2VE30_ARAVE</name>
<keyword evidence="1" id="KW-0233">DNA recombination</keyword>
<gene>
    <name evidence="4" type="ORF">AVEN_215853_1</name>
</gene>
<dbReference type="InterPro" id="IPR010285">
    <property type="entry name" value="DNA_helicase_pif1-like_DEAD"/>
</dbReference>
<dbReference type="Pfam" id="PF05970">
    <property type="entry name" value="PIF1"/>
    <property type="match status" value="1"/>
</dbReference>
<keyword evidence="1" id="KW-0234">DNA repair</keyword>
<proteinExistence type="inferred from homology"/>
<dbReference type="InterPro" id="IPR049163">
    <property type="entry name" value="Pif1-like_2B_dom"/>
</dbReference>
<keyword evidence="1" id="KW-0347">Helicase</keyword>
<keyword evidence="1" id="KW-0067">ATP-binding</keyword>
<comment type="catalytic activity">
    <reaction evidence="1">
        <text>ATP + H2O = ADP + phosphate + H(+)</text>
        <dbReference type="Rhea" id="RHEA:13065"/>
        <dbReference type="ChEBI" id="CHEBI:15377"/>
        <dbReference type="ChEBI" id="CHEBI:15378"/>
        <dbReference type="ChEBI" id="CHEBI:30616"/>
        <dbReference type="ChEBI" id="CHEBI:43474"/>
        <dbReference type="ChEBI" id="CHEBI:456216"/>
        <dbReference type="EC" id="5.6.2.3"/>
    </reaction>
</comment>
<protein>
    <recommendedName>
        <fullName evidence="1">ATP-dependent DNA helicase</fullName>
        <ecNumber evidence="1">5.6.2.3</ecNumber>
    </recommendedName>
</protein>
<evidence type="ECO:0000313" key="5">
    <source>
        <dbReference type="Proteomes" id="UP000499080"/>
    </source>
</evidence>
<dbReference type="GO" id="GO:0000723">
    <property type="term" value="P:telomere maintenance"/>
    <property type="evidence" value="ECO:0007669"/>
    <property type="project" value="InterPro"/>
</dbReference>
<dbReference type="SUPFAM" id="SSF52540">
    <property type="entry name" value="P-loop containing nucleoside triphosphate hydrolases"/>
    <property type="match status" value="1"/>
</dbReference>
<dbReference type="GO" id="GO:0006310">
    <property type="term" value="P:DNA recombination"/>
    <property type="evidence" value="ECO:0007669"/>
    <property type="project" value="UniProtKB-KW"/>
</dbReference>
<comment type="similarity">
    <text evidence="1">Belongs to the helicase family.</text>
</comment>
<dbReference type="PANTHER" id="PTHR10492">
    <property type="match status" value="1"/>
</dbReference>
<dbReference type="GO" id="GO:0016887">
    <property type="term" value="F:ATP hydrolysis activity"/>
    <property type="evidence" value="ECO:0007669"/>
    <property type="project" value="RHEA"/>
</dbReference>
<keyword evidence="1" id="KW-0378">Hydrolase</keyword>
<dbReference type="GO" id="GO:0043139">
    <property type="term" value="F:5'-3' DNA helicase activity"/>
    <property type="evidence" value="ECO:0007669"/>
    <property type="project" value="UniProtKB-EC"/>
</dbReference>
<dbReference type="Pfam" id="PF21530">
    <property type="entry name" value="Pif1_2B_dom"/>
    <property type="match status" value="1"/>
</dbReference>
<dbReference type="InterPro" id="IPR027417">
    <property type="entry name" value="P-loop_NTPase"/>
</dbReference>
<reference evidence="4 5" key="1">
    <citation type="journal article" date="2019" name="Sci. Rep.">
        <title>Orb-weaving spider Araneus ventricosus genome elucidates the spidroin gene catalogue.</title>
        <authorList>
            <person name="Kono N."/>
            <person name="Nakamura H."/>
            <person name="Ohtoshi R."/>
            <person name="Moran D.A.P."/>
            <person name="Shinohara A."/>
            <person name="Yoshida Y."/>
            <person name="Fujiwara M."/>
            <person name="Mori M."/>
            <person name="Tomita M."/>
            <person name="Arakawa K."/>
        </authorList>
    </citation>
    <scope>NUCLEOTIDE SEQUENCE [LARGE SCALE GENOMIC DNA]</scope>
</reference>
<organism evidence="4 5">
    <name type="scientific">Araneus ventricosus</name>
    <name type="common">Orbweaver spider</name>
    <name type="synonym">Epeira ventricosa</name>
    <dbReference type="NCBI Taxonomy" id="182803"/>
    <lineage>
        <taxon>Eukaryota</taxon>
        <taxon>Metazoa</taxon>
        <taxon>Ecdysozoa</taxon>
        <taxon>Arthropoda</taxon>
        <taxon>Chelicerata</taxon>
        <taxon>Arachnida</taxon>
        <taxon>Araneae</taxon>
        <taxon>Araneomorphae</taxon>
        <taxon>Entelegynae</taxon>
        <taxon>Araneoidea</taxon>
        <taxon>Araneidae</taxon>
        <taxon>Araneus</taxon>
    </lineage>
</organism>
<evidence type="ECO:0000259" key="2">
    <source>
        <dbReference type="Pfam" id="PF05970"/>
    </source>
</evidence>
<comment type="cofactor">
    <cofactor evidence="1">
        <name>Mg(2+)</name>
        <dbReference type="ChEBI" id="CHEBI:18420"/>
    </cofactor>
</comment>
<keyword evidence="5" id="KW-1185">Reference proteome</keyword>
<comment type="caution">
    <text evidence="4">The sequence shown here is derived from an EMBL/GenBank/DDBJ whole genome shotgun (WGS) entry which is preliminary data.</text>
</comment>
<dbReference type="OrthoDB" id="272985at2759"/>
<dbReference type="Proteomes" id="UP000499080">
    <property type="component" value="Unassembled WGS sequence"/>
</dbReference>
<dbReference type="AlphaFoldDB" id="A0A4Y2VE30"/>
<evidence type="ECO:0000313" key="4">
    <source>
        <dbReference type="EMBL" id="GBO22841.1"/>
    </source>
</evidence>
<keyword evidence="1" id="KW-0547">Nucleotide-binding</keyword>
<keyword evidence="1" id="KW-0227">DNA damage</keyword>
<feature type="domain" description="DNA helicase Pif1-like DEAD-box helicase" evidence="2">
    <location>
        <begin position="1"/>
        <end position="101"/>
    </location>
</feature>
<feature type="domain" description="DNA helicase Pif1-like 2B" evidence="3">
    <location>
        <begin position="189"/>
        <end position="231"/>
    </location>
</feature>
<dbReference type="GO" id="GO:0005524">
    <property type="term" value="F:ATP binding"/>
    <property type="evidence" value="ECO:0007669"/>
    <property type="project" value="UniProtKB-KW"/>
</dbReference>
<accession>A0A4Y2VE30</accession>
<dbReference type="PANTHER" id="PTHR10492:SF57">
    <property type="entry name" value="ATP-DEPENDENT DNA HELICASE"/>
    <property type="match status" value="1"/>
</dbReference>
<sequence>MAHKKSLEALDRNPRDLRKNDQLLGGSLLLLVGGFRQTLPVIPNSIPADELNTCLKTSLLWKFGKRFTLKSNIRVRFFRNETAQHFAHILKHIGESTFSTDSNDEISFTDDFCTQVKTVQELINKIYPGITENYKNHDWLCERAILAAKNNAMHELNSRIQEVIPGPVTEYRSIDTVVDSGYAVNFPIEFLNSLDPPGMTPHSLQLKIGSVIILLSNLDPQKLCNGTRLSMKRLLTNIIEATILTGKEKGQDMFIPRIPLVPTDIPFSFKRLKFPVRLAFALTVNKGKGQLIRRCGVNLESPCFSHGQLYVACSRVGSRKHLFIHAPGGKTKNVVHRQALD</sequence>
<dbReference type="EMBL" id="BGPR01045912">
    <property type="protein sequence ID" value="GBO22841.1"/>
    <property type="molecule type" value="Genomic_DNA"/>
</dbReference>